<dbReference type="Pfam" id="PF04237">
    <property type="entry name" value="YjbR"/>
    <property type="match status" value="1"/>
</dbReference>
<organism evidence="1 2">
    <name type="scientific">Desulfuromonas versatilis</name>
    <dbReference type="NCBI Taxonomy" id="2802975"/>
    <lineage>
        <taxon>Bacteria</taxon>
        <taxon>Pseudomonadati</taxon>
        <taxon>Thermodesulfobacteriota</taxon>
        <taxon>Desulfuromonadia</taxon>
        <taxon>Desulfuromonadales</taxon>
        <taxon>Desulfuromonadaceae</taxon>
        <taxon>Desulfuromonas</taxon>
    </lineage>
</organism>
<dbReference type="PANTHER" id="PTHR35145">
    <property type="entry name" value="CYTOPLASMIC PROTEIN-RELATED"/>
    <property type="match status" value="1"/>
</dbReference>
<dbReference type="InterPro" id="IPR038056">
    <property type="entry name" value="YjbR-like_sf"/>
</dbReference>
<gene>
    <name evidence="1" type="ORF">DESUT3_19200</name>
</gene>
<sequence length="115" mass="12712">MDFTALRAYLAAKPGAVEDFPFDLVTLVSKVGGKMFALVSTDEDPLRVNLKCDPLKAEILRESYPAVLPGYHMNKRHWNTVVLDGSIPDEDLLAMIDESYALVVQGLPKAKRPPV</sequence>
<evidence type="ECO:0008006" key="3">
    <source>
        <dbReference type="Google" id="ProtNLM"/>
    </source>
</evidence>
<evidence type="ECO:0000313" key="2">
    <source>
        <dbReference type="Proteomes" id="UP001319827"/>
    </source>
</evidence>
<name>A0ABN6DY31_9BACT</name>
<dbReference type="RefSeq" id="WP_221252298.1">
    <property type="nucleotide sequence ID" value="NZ_AP024355.1"/>
</dbReference>
<dbReference type="Proteomes" id="UP001319827">
    <property type="component" value="Chromosome"/>
</dbReference>
<dbReference type="EMBL" id="AP024355">
    <property type="protein sequence ID" value="BCR04851.1"/>
    <property type="molecule type" value="Genomic_DNA"/>
</dbReference>
<dbReference type="InterPro" id="IPR007351">
    <property type="entry name" value="YjbR"/>
</dbReference>
<dbReference type="PANTHER" id="PTHR35145:SF1">
    <property type="entry name" value="CYTOPLASMIC PROTEIN"/>
    <property type="match status" value="1"/>
</dbReference>
<proteinExistence type="predicted"/>
<protein>
    <recommendedName>
        <fullName evidence="3">MmcQ-like protein</fullName>
    </recommendedName>
</protein>
<dbReference type="SUPFAM" id="SSF142906">
    <property type="entry name" value="YjbR-like"/>
    <property type="match status" value="1"/>
</dbReference>
<dbReference type="InterPro" id="IPR058532">
    <property type="entry name" value="YjbR/MT2646/Rv2570-like"/>
</dbReference>
<dbReference type="Gene3D" id="3.90.1150.30">
    <property type="match status" value="1"/>
</dbReference>
<reference evidence="1 2" key="2">
    <citation type="journal article" date="2021" name="Int. J. Syst. Evol. Microbiol.">
        <title>Isolation and Polyphasic Characterization of Desulfuromonas versatilis sp. Nov., an Electrogenic Bacteria Capable of Versatile Metabolism Isolated from a Graphene Oxide-Reducing Enrichment Culture.</title>
        <authorList>
            <person name="Xie L."/>
            <person name="Yoshida N."/>
            <person name="Ishii S."/>
            <person name="Meng L."/>
        </authorList>
    </citation>
    <scope>NUCLEOTIDE SEQUENCE [LARGE SCALE GENOMIC DNA]</scope>
    <source>
        <strain evidence="1 2">NIT-T3</strain>
    </source>
</reference>
<accession>A0ABN6DY31</accession>
<evidence type="ECO:0000313" key="1">
    <source>
        <dbReference type="EMBL" id="BCR04851.1"/>
    </source>
</evidence>
<keyword evidence="2" id="KW-1185">Reference proteome</keyword>
<reference evidence="1 2" key="1">
    <citation type="journal article" date="2016" name="C (Basel)">
        <title>Selective Growth of and Electricity Production by Marine Exoelectrogenic Bacteria in Self-Aggregated Hydrogel of Microbially Reduced Graphene Oxide.</title>
        <authorList>
            <person name="Yoshida N."/>
            <person name="Goto Y."/>
            <person name="Miyata Y."/>
        </authorList>
    </citation>
    <scope>NUCLEOTIDE SEQUENCE [LARGE SCALE GENOMIC DNA]</scope>
    <source>
        <strain evidence="1 2">NIT-T3</strain>
    </source>
</reference>